<dbReference type="InterPro" id="IPR052158">
    <property type="entry name" value="INH-QAR"/>
</dbReference>
<accession>A0A1G9E7G3</accession>
<evidence type="ECO:0000259" key="3">
    <source>
        <dbReference type="PROSITE" id="PS01124"/>
    </source>
</evidence>
<keyword evidence="5" id="KW-1185">Reference proteome</keyword>
<dbReference type="SUPFAM" id="SSF46689">
    <property type="entry name" value="Homeodomain-like"/>
    <property type="match status" value="2"/>
</dbReference>
<dbReference type="OrthoDB" id="8543772at2"/>
<dbReference type="Gene3D" id="1.10.10.60">
    <property type="entry name" value="Homeodomain-like"/>
    <property type="match status" value="2"/>
</dbReference>
<dbReference type="Pfam" id="PF12833">
    <property type="entry name" value="HTH_18"/>
    <property type="match status" value="1"/>
</dbReference>
<dbReference type="InterPro" id="IPR002818">
    <property type="entry name" value="DJ-1/PfpI"/>
</dbReference>
<dbReference type="EMBL" id="FNFX01000004">
    <property type="protein sequence ID" value="SDK72017.1"/>
    <property type="molecule type" value="Genomic_DNA"/>
</dbReference>
<dbReference type="Proteomes" id="UP000198629">
    <property type="component" value="Unassembled WGS sequence"/>
</dbReference>
<dbReference type="SMART" id="SM00342">
    <property type="entry name" value="HTH_ARAC"/>
    <property type="match status" value="1"/>
</dbReference>
<dbReference type="PROSITE" id="PS01124">
    <property type="entry name" value="HTH_ARAC_FAMILY_2"/>
    <property type="match status" value="1"/>
</dbReference>
<dbReference type="AlphaFoldDB" id="A0A1G9E7G3"/>
<dbReference type="InterPro" id="IPR029062">
    <property type="entry name" value="Class_I_gatase-like"/>
</dbReference>
<protein>
    <submittedName>
        <fullName evidence="4">Transcriptional regulator, AraC family with amidase-like domain</fullName>
    </submittedName>
</protein>
<proteinExistence type="predicted"/>
<dbReference type="PANTHER" id="PTHR43130:SF3">
    <property type="entry name" value="HTH-TYPE TRANSCRIPTIONAL REGULATOR RV1931C"/>
    <property type="match status" value="1"/>
</dbReference>
<evidence type="ECO:0000313" key="4">
    <source>
        <dbReference type="EMBL" id="SDK72017.1"/>
    </source>
</evidence>
<dbReference type="STRING" id="492660.SAMN05192566_2209"/>
<keyword evidence="1" id="KW-0805">Transcription regulation</keyword>
<dbReference type="PANTHER" id="PTHR43130">
    <property type="entry name" value="ARAC-FAMILY TRANSCRIPTIONAL REGULATOR"/>
    <property type="match status" value="1"/>
</dbReference>
<gene>
    <name evidence="4" type="ORF">SAMN05192566_2209</name>
</gene>
<evidence type="ECO:0000256" key="2">
    <source>
        <dbReference type="ARBA" id="ARBA00023163"/>
    </source>
</evidence>
<dbReference type="Pfam" id="PF01965">
    <property type="entry name" value="DJ-1_PfpI"/>
    <property type="match status" value="1"/>
</dbReference>
<feature type="domain" description="HTH araC/xylS-type" evidence="3">
    <location>
        <begin position="217"/>
        <end position="315"/>
    </location>
</feature>
<dbReference type="SUPFAM" id="SSF52317">
    <property type="entry name" value="Class I glutamine amidotransferase-like"/>
    <property type="match status" value="1"/>
</dbReference>
<evidence type="ECO:0000256" key="1">
    <source>
        <dbReference type="ARBA" id="ARBA00023015"/>
    </source>
</evidence>
<sequence>MTKLIGMLALPGVQLLDVAGPLDVFAQANHEARKTVYTLQVLSISKDPVTSSSGIKIHTDQVIPHADCKFDTLLLAGGPNAKDIHLTSAIIAWIIDASRHSRRYGSVCTGAFHLASTGLLEGRHITTHWAAADDLVARYPGIRIDKDAMYIKDGKLRTAAGVTAGMDMALALVEEDLGRDIALRVSEQLVMYFKRPGGQLQFSRKTENLPAVRSVIQELQRWVSANPSINHSVENMAKHTGMSKRHFSRVFLEEIGMTPAEWVEITRVEAAKHLLQNGHDTPKSVAFKCGFANADTLRRSFKKHVGLTPAEFKRHYPLSAE</sequence>
<keyword evidence="2" id="KW-0804">Transcription</keyword>
<organism evidence="4 5">
    <name type="scientific">Methylophilus rhizosphaerae</name>
    <dbReference type="NCBI Taxonomy" id="492660"/>
    <lineage>
        <taxon>Bacteria</taxon>
        <taxon>Pseudomonadati</taxon>
        <taxon>Pseudomonadota</taxon>
        <taxon>Betaproteobacteria</taxon>
        <taxon>Nitrosomonadales</taxon>
        <taxon>Methylophilaceae</taxon>
        <taxon>Methylophilus</taxon>
    </lineage>
</organism>
<dbReference type="CDD" id="cd03137">
    <property type="entry name" value="GATase1_AraC_1"/>
    <property type="match status" value="1"/>
</dbReference>
<evidence type="ECO:0000313" key="5">
    <source>
        <dbReference type="Proteomes" id="UP000198629"/>
    </source>
</evidence>
<name>A0A1G9E7G3_9PROT</name>
<reference evidence="5" key="1">
    <citation type="submission" date="2016-10" db="EMBL/GenBank/DDBJ databases">
        <authorList>
            <person name="Varghese N."/>
            <person name="Submissions S."/>
        </authorList>
    </citation>
    <scope>NUCLEOTIDE SEQUENCE [LARGE SCALE GENOMIC DNA]</scope>
    <source>
        <strain evidence="5">CBMB127</strain>
    </source>
</reference>
<dbReference type="InterPro" id="IPR018060">
    <property type="entry name" value="HTH_AraC"/>
</dbReference>
<dbReference type="GO" id="GO:0003700">
    <property type="term" value="F:DNA-binding transcription factor activity"/>
    <property type="evidence" value="ECO:0007669"/>
    <property type="project" value="InterPro"/>
</dbReference>
<dbReference type="RefSeq" id="WP_091472194.1">
    <property type="nucleotide sequence ID" value="NZ_FNFX01000004.1"/>
</dbReference>
<dbReference type="InterPro" id="IPR009057">
    <property type="entry name" value="Homeodomain-like_sf"/>
</dbReference>
<dbReference type="GO" id="GO:0043565">
    <property type="term" value="F:sequence-specific DNA binding"/>
    <property type="evidence" value="ECO:0007669"/>
    <property type="project" value="InterPro"/>
</dbReference>
<dbReference type="Gene3D" id="3.40.50.880">
    <property type="match status" value="1"/>
</dbReference>